<dbReference type="OrthoDB" id="5184890at2"/>
<dbReference type="SUPFAM" id="SSF52038">
    <property type="entry name" value="Barstar-related"/>
    <property type="match status" value="1"/>
</dbReference>
<dbReference type="InParanoid" id="A0A1Q5PY85"/>
<comment type="caution">
    <text evidence="3">The sequence shown here is derived from an EMBL/GenBank/DDBJ whole genome shotgun (WGS) entry which is preliminary data.</text>
</comment>
<reference evidence="4" key="1">
    <citation type="submission" date="2016-12" db="EMBL/GenBank/DDBJ databases">
        <authorList>
            <person name="Meng X."/>
        </authorList>
    </citation>
    <scope>NUCLEOTIDE SEQUENCE [LARGE SCALE GENOMIC DNA]</scope>
    <source>
        <strain evidence="4">DSM 20732</strain>
    </source>
</reference>
<evidence type="ECO:0000313" key="4">
    <source>
        <dbReference type="Proteomes" id="UP000185612"/>
    </source>
</evidence>
<dbReference type="AlphaFoldDB" id="A0A1Q5PY85"/>
<sequence length="225" mass="25369">MTGRDDELRTALHHADWLVVAEEESTDALPASWRIVHAYLPDIEVTLDFDCLDAWGNYRPLAYAYGCRSAQVPGLSIYLGRRRDQRRAAIADFVRALTAWAYQQHETNAGRNGAENRGRAEDAAEYRFNLRLVRTADQFFRLLSKTLHFPGYFGGNWAAADDCMRDLAWLPPGPLTLRFEHLDTLAARSPLLHREVVTSLNLWEAHWAQAAAQRAVHIVRAGGAG</sequence>
<evidence type="ECO:0000313" key="3">
    <source>
        <dbReference type="EMBL" id="OKL52573.1"/>
    </source>
</evidence>
<evidence type="ECO:0000259" key="2">
    <source>
        <dbReference type="Pfam" id="PF01337"/>
    </source>
</evidence>
<dbReference type="STRING" id="52770.BSZ40_00125"/>
<proteinExistence type="inferred from homology"/>
<keyword evidence="4" id="KW-1185">Reference proteome</keyword>
<dbReference type="EMBL" id="MQVS01000001">
    <property type="protein sequence ID" value="OKL52573.1"/>
    <property type="molecule type" value="Genomic_DNA"/>
</dbReference>
<evidence type="ECO:0000256" key="1">
    <source>
        <dbReference type="ARBA" id="ARBA00006845"/>
    </source>
</evidence>
<dbReference type="InterPro" id="IPR000468">
    <property type="entry name" value="Barstar"/>
</dbReference>
<feature type="domain" description="Barstar (barnase inhibitor)" evidence="2">
    <location>
        <begin position="127"/>
        <end position="212"/>
    </location>
</feature>
<gene>
    <name evidence="3" type="ORF">BSZ40_00125</name>
</gene>
<name>A0A1Q5PY85_9ACTO</name>
<dbReference type="InterPro" id="IPR035905">
    <property type="entry name" value="Barstar-like_sf"/>
</dbReference>
<comment type="similarity">
    <text evidence="1">Belongs to the barstar family.</text>
</comment>
<dbReference type="RefSeq" id="WP_073822072.1">
    <property type="nucleotide sequence ID" value="NZ_MQVS01000001.1"/>
</dbReference>
<dbReference type="Pfam" id="PF01337">
    <property type="entry name" value="Barstar"/>
    <property type="match status" value="1"/>
</dbReference>
<organism evidence="3 4">
    <name type="scientific">Buchananella hordeovulneris</name>
    <dbReference type="NCBI Taxonomy" id="52770"/>
    <lineage>
        <taxon>Bacteria</taxon>
        <taxon>Bacillati</taxon>
        <taxon>Actinomycetota</taxon>
        <taxon>Actinomycetes</taxon>
        <taxon>Actinomycetales</taxon>
        <taxon>Actinomycetaceae</taxon>
        <taxon>Buchananella</taxon>
    </lineage>
</organism>
<accession>A0A1Q5PY85</accession>
<dbReference type="Proteomes" id="UP000185612">
    <property type="component" value="Unassembled WGS sequence"/>
</dbReference>
<dbReference type="Gene3D" id="3.30.370.10">
    <property type="entry name" value="Barstar-like"/>
    <property type="match status" value="1"/>
</dbReference>
<protein>
    <recommendedName>
        <fullName evidence="2">Barstar (barnase inhibitor) domain-containing protein</fullName>
    </recommendedName>
</protein>